<name>A0AA96IZ77_9VIRU</name>
<accession>A0AA96IZ77</accession>
<dbReference type="EMBL" id="OR343189">
    <property type="protein sequence ID" value="WNL50354.1"/>
    <property type="molecule type" value="Genomic_DNA"/>
</dbReference>
<proteinExistence type="predicted"/>
<protein>
    <submittedName>
        <fullName evidence="1">Uncharacterized protein</fullName>
    </submittedName>
</protein>
<evidence type="ECO:0000313" key="1">
    <source>
        <dbReference type="EMBL" id="WNL50354.1"/>
    </source>
</evidence>
<gene>
    <name evidence="1" type="ORF">MarDSR_315</name>
</gene>
<reference evidence="1" key="1">
    <citation type="submission" date="2023-07" db="EMBL/GenBank/DDBJ databases">
        <authorList>
            <person name="Xia Y."/>
        </authorList>
    </citation>
    <scope>NUCLEOTIDE SEQUENCE</scope>
    <source>
        <strain evidence="1">E</strain>
    </source>
</reference>
<sequence>MQKFLEKRDIIPHSLASFERPNPENFLRKVFSDNPELKCSVLPNGKPHGEVWSKIVDELGVSEERTTYKLGLLHGSYHCVKSNIFFGTEATKGYFKEHKPHGEFVFGTIHAFYEDGKLLRHECEARCPYLCSRDKETSVMQWEHQGEDLIVSQKTKQEKDWDTVVRYKSIYFDEEKWMSLPYGKIGVFSSPVPDILSKRVYAKSCIFEKGEGRSFEEPLVVPYFLY</sequence>
<organism evidence="1">
    <name type="scientific">Marseillevirus sp</name>
    <dbReference type="NCBI Taxonomy" id="2809551"/>
    <lineage>
        <taxon>Viruses</taxon>
        <taxon>Varidnaviria</taxon>
        <taxon>Bamfordvirae</taxon>
        <taxon>Nucleocytoviricota</taxon>
        <taxon>Megaviricetes</taxon>
        <taxon>Pimascovirales</taxon>
        <taxon>Pimascovirales incertae sedis</taxon>
        <taxon>Marseilleviridae</taxon>
        <taxon>Marseillevirus</taxon>
    </lineage>
</organism>